<dbReference type="AlphaFoldDB" id="A0A1U9UQG9"/>
<dbReference type="Proteomes" id="UP000189627">
    <property type="component" value="Chromosome 1"/>
</dbReference>
<name>A0A1U9UQG9_CUPNE</name>
<accession>A0A1U9UQG9</accession>
<dbReference type="EMBL" id="CP017757">
    <property type="protein sequence ID" value="AQV94501.1"/>
    <property type="molecule type" value="Genomic_DNA"/>
</dbReference>
<proteinExistence type="predicted"/>
<reference evidence="2" key="1">
    <citation type="submission" date="2017-02" db="EMBL/GenBank/DDBJ databases">
        <title>Complete genome sequence of Cupriavidus necator strain NH9, a 3-chlorobenzoate degrader.</title>
        <authorList>
            <person name="Moriuchi R."/>
            <person name="Dohra H."/>
            <person name="Ogawa N."/>
        </authorList>
    </citation>
    <scope>NUCLEOTIDE SEQUENCE [LARGE SCALE GENOMIC DNA]</scope>
    <source>
        <strain evidence="2">NH9</strain>
    </source>
</reference>
<organism evidence="1 2">
    <name type="scientific">Cupriavidus necator</name>
    <name type="common">Alcaligenes eutrophus</name>
    <name type="synonym">Ralstonia eutropha</name>
    <dbReference type="NCBI Taxonomy" id="106590"/>
    <lineage>
        <taxon>Bacteria</taxon>
        <taxon>Pseudomonadati</taxon>
        <taxon>Pseudomonadota</taxon>
        <taxon>Betaproteobacteria</taxon>
        <taxon>Burkholderiales</taxon>
        <taxon>Burkholderiaceae</taxon>
        <taxon>Cupriavidus</taxon>
    </lineage>
</organism>
<protein>
    <submittedName>
        <fullName evidence="1">Uncharacterized protein</fullName>
    </submittedName>
</protein>
<evidence type="ECO:0000313" key="2">
    <source>
        <dbReference type="Proteomes" id="UP000189627"/>
    </source>
</evidence>
<dbReference type="KEGG" id="cuh:BJN34_11450"/>
<sequence>MSTAPLAYIQNQLLDAQRFSLEHDFPEGLRNDVLTTVCGMNDSLAQFSAMATVRHGAASEHAEEDRVALVYPNQGQ</sequence>
<gene>
    <name evidence="1" type="ORF">BJN34_11450</name>
</gene>
<evidence type="ECO:0000313" key="1">
    <source>
        <dbReference type="EMBL" id="AQV94501.1"/>
    </source>
</evidence>